<dbReference type="SUPFAM" id="SSF56281">
    <property type="entry name" value="Metallo-hydrolase/oxidoreductase"/>
    <property type="match status" value="1"/>
</dbReference>
<name>A0A4Q7LSX8_9BURK</name>
<evidence type="ECO:0000256" key="2">
    <source>
        <dbReference type="SAM" id="SignalP"/>
    </source>
</evidence>
<dbReference type="EMBL" id="SGWV01000008">
    <property type="protein sequence ID" value="RZS56809.1"/>
    <property type="molecule type" value="Genomic_DNA"/>
</dbReference>
<reference evidence="4 5" key="1">
    <citation type="submission" date="2019-02" db="EMBL/GenBank/DDBJ databases">
        <title>Genomic Encyclopedia of Type Strains, Phase IV (KMG-IV): sequencing the most valuable type-strain genomes for metagenomic binning, comparative biology and taxonomic classification.</title>
        <authorList>
            <person name="Goeker M."/>
        </authorList>
    </citation>
    <scope>NUCLEOTIDE SEQUENCE [LARGE SCALE GENOMIC DNA]</scope>
    <source>
        <strain evidence="4 5">DSM 10617</strain>
    </source>
</reference>
<dbReference type="Proteomes" id="UP000293433">
    <property type="component" value="Unassembled WGS sequence"/>
</dbReference>
<dbReference type="OrthoDB" id="1273797at2"/>
<dbReference type="InterPro" id="IPR001279">
    <property type="entry name" value="Metallo-B-lactamas"/>
</dbReference>
<evidence type="ECO:0000256" key="1">
    <source>
        <dbReference type="ARBA" id="ARBA00005250"/>
    </source>
</evidence>
<sequence length="344" mass="36926">MRPIATLLSAAGLAAALAGPAAIALAQTQIPQALQASQVDISRLDYGLRARRLADGVYVIEGANADFSPANGCNIINTGFIETDAGVVVVNTGPSRLYGEQQRALIERTTGKAVAQVIHLNLHPDYFLGNQAYADVPRRATEATRAGMAREAGAYETNLYRLCGDWMKATQALLPAAGPASTLDAAADAGVLRIGGRELLLQVLQGHTDSDLVLIDRRSGVAFVGGLAFAERIPTTPHARIDTWLASLTTLATTLKAADARVIVPSHGPVRSDTFALFQTRDYLRWLDQRLRTAAGNGLELAEVLKLPVPTPYKSWAAVETEYLRNVVHLFPRVEDAVLRGETR</sequence>
<dbReference type="RefSeq" id="WP_130481235.1">
    <property type="nucleotide sequence ID" value="NZ_SGWV01000008.1"/>
</dbReference>
<keyword evidence="5" id="KW-1185">Reference proteome</keyword>
<dbReference type="AlphaFoldDB" id="A0A4Q7LSX8"/>
<keyword evidence="2" id="KW-0732">Signal</keyword>
<dbReference type="PANTHER" id="PTHR42951:SF4">
    <property type="entry name" value="ACYL-COENZYME A THIOESTERASE MBLAC2"/>
    <property type="match status" value="1"/>
</dbReference>
<dbReference type="InterPro" id="IPR050855">
    <property type="entry name" value="NDM-1-like"/>
</dbReference>
<evidence type="ECO:0000259" key="3">
    <source>
        <dbReference type="Pfam" id="PF00753"/>
    </source>
</evidence>
<feature type="domain" description="Metallo-beta-lactamase" evidence="3">
    <location>
        <begin position="73"/>
        <end position="267"/>
    </location>
</feature>
<dbReference type="GO" id="GO:0016787">
    <property type="term" value="F:hydrolase activity"/>
    <property type="evidence" value="ECO:0007669"/>
    <property type="project" value="UniProtKB-KW"/>
</dbReference>
<dbReference type="Pfam" id="PF00753">
    <property type="entry name" value="Lactamase_B"/>
    <property type="match status" value="1"/>
</dbReference>
<dbReference type="InterPro" id="IPR030811">
    <property type="entry name" value="SoxH-rel_PQQ_1"/>
</dbReference>
<dbReference type="CDD" id="cd16282">
    <property type="entry name" value="metallo-hydrolase-like_MBL-fold"/>
    <property type="match status" value="1"/>
</dbReference>
<comment type="similarity">
    <text evidence="1">Belongs to the metallo-beta-lactamase superfamily. Class-B beta-lactamase family.</text>
</comment>
<proteinExistence type="inferred from homology"/>
<accession>A0A4Q7LSX8</accession>
<dbReference type="Gene3D" id="3.60.15.10">
    <property type="entry name" value="Ribonuclease Z/Hydroxyacylglutathione hydrolase-like"/>
    <property type="match status" value="1"/>
</dbReference>
<feature type="signal peptide" evidence="2">
    <location>
        <begin position="1"/>
        <end position="26"/>
    </location>
</feature>
<feature type="chain" id="PRO_5020618532" evidence="2">
    <location>
        <begin position="27"/>
        <end position="344"/>
    </location>
</feature>
<keyword evidence="4" id="KW-0378">Hydrolase</keyword>
<comment type="caution">
    <text evidence="4">The sequence shown here is derived from an EMBL/GenBank/DDBJ whole genome shotgun (WGS) entry which is preliminary data.</text>
</comment>
<dbReference type="InterPro" id="IPR036866">
    <property type="entry name" value="RibonucZ/Hydroxyglut_hydro"/>
</dbReference>
<organism evidence="4 5">
    <name type="scientific">Sphaerotilus mobilis</name>
    <dbReference type="NCBI Taxonomy" id="47994"/>
    <lineage>
        <taxon>Bacteria</taxon>
        <taxon>Pseudomonadati</taxon>
        <taxon>Pseudomonadota</taxon>
        <taxon>Betaproteobacteria</taxon>
        <taxon>Burkholderiales</taxon>
        <taxon>Sphaerotilaceae</taxon>
        <taxon>Sphaerotilus</taxon>
    </lineage>
</organism>
<dbReference type="GO" id="GO:0017001">
    <property type="term" value="P:antibiotic catabolic process"/>
    <property type="evidence" value="ECO:0007669"/>
    <property type="project" value="UniProtKB-ARBA"/>
</dbReference>
<evidence type="ECO:0000313" key="5">
    <source>
        <dbReference type="Proteomes" id="UP000293433"/>
    </source>
</evidence>
<dbReference type="NCBIfam" id="TIGR04558">
    <property type="entry name" value="SoxH_rel_PQQ_1"/>
    <property type="match status" value="1"/>
</dbReference>
<dbReference type="PANTHER" id="PTHR42951">
    <property type="entry name" value="METALLO-BETA-LACTAMASE DOMAIN-CONTAINING"/>
    <property type="match status" value="1"/>
</dbReference>
<gene>
    <name evidence="4" type="ORF">EV685_1364</name>
</gene>
<evidence type="ECO:0000313" key="4">
    <source>
        <dbReference type="EMBL" id="RZS56809.1"/>
    </source>
</evidence>
<protein>
    <submittedName>
        <fullName evidence="4">Quinoprotein relay system zinc metallohydrolase 1</fullName>
    </submittedName>
</protein>